<dbReference type="Pfam" id="PF03734">
    <property type="entry name" value="YkuD"/>
    <property type="match status" value="1"/>
</dbReference>
<dbReference type="InterPro" id="IPR005490">
    <property type="entry name" value="LD_TPept_cat_dom"/>
</dbReference>
<dbReference type="EMBL" id="JACHEB010000001">
    <property type="protein sequence ID" value="MBB5326751.1"/>
    <property type="molecule type" value="Genomic_DNA"/>
</dbReference>
<dbReference type="InterPro" id="IPR016915">
    <property type="entry name" value="UCP029342"/>
</dbReference>
<proteinExistence type="inferred from homology"/>
<keyword evidence="6 7" id="KW-0961">Cell wall biogenesis/degradation</keyword>
<dbReference type="GO" id="GO:0008360">
    <property type="term" value="P:regulation of cell shape"/>
    <property type="evidence" value="ECO:0007669"/>
    <property type="project" value="UniProtKB-UniRule"/>
</dbReference>
<accession>A0A9X0U1S7</accession>
<evidence type="ECO:0000256" key="4">
    <source>
        <dbReference type="ARBA" id="ARBA00022960"/>
    </source>
</evidence>
<dbReference type="Proteomes" id="UP000535182">
    <property type="component" value="Unassembled WGS sequence"/>
</dbReference>
<comment type="similarity">
    <text evidence="2">Belongs to the YkuD family.</text>
</comment>
<feature type="active site" description="Proton donor/acceptor" evidence="7">
    <location>
        <position position="134"/>
    </location>
</feature>
<keyword evidence="5 7" id="KW-0573">Peptidoglycan synthesis</keyword>
<feature type="active site" description="Nucleophile" evidence="7">
    <location>
        <position position="147"/>
    </location>
</feature>
<evidence type="ECO:0000256" key="6">
    <source>
        <dbReference type="ARBA" id="ARBA00023316"/>
    </source>
</evidence>
<sequence length="328" mass="34888">MGSTRRRFLQNATGSIALGWLHLRTAEGLQAKLDGASVTDAIERLKPGEYLWAPAVAPSGPVLAIISLPVQRCSVYRNGVLIGVSTVSTGKAGHRTPTGVFTVLQKHIDHRSNLYNSAPMPYMQRLTWTGIAMHAGNLPGFPASHGCVRMPLTFAKLLYKASSLGMTVVITDLEELPRVAPTPDLLQSVAANAAAQTGPSIWQPEKSASGPVSLILSASDQRLIVLRNGVLIGSAHVTIAGPVTETAAYSLSKVDDQGFHWMQLPLPGQNWTGSREVSAADRARVTMPDDFRDRLNGELTPGVTLVVTADSLRAGETGKSLTVIEADA</sequence>
<keyword evidence="3" id="KW-0808">Transferase</keyword>
<dbReference type="GO" id="GO:0016740">
    <property type="term" value="F:transferase activity"/>
    <property type="evidence" value="ECO:0007669"/>
    <property type="project" value="UniProtKB-KW"/>
</dbReference>
<dbReference type="InterPro" id="IPR038063">
    <property type="entry name" value="Transpep_catalytic_dom"/>
</dbReference>
<dbReference type="GO" id="GO:0071972">
    <property type="term" value="F:peptidoglycan L,D-transpeptidase activity"/>
    <property type="evidence" value="ECO:0007669"/>
    <property type="project" value="TreeGrafter"/>
</dbReference>
<dbReference type="NCBIfam" id="NF004785">
    <property type="entry name" value="PRK06132.1-2"/>
    <property type="match status" value="1"/>
</dbReference>
<dbReference type="SUPFAM" id="SSF141523">
    <property type="entry name" value="L,D-transpeptidase catalytic domain-like"/>
    <property type="match status" value="1"/>
</dbReference>
<evidence type="ECO:0000256" key="1">
    <source>
        <dbReference type="ARBA" id="ARBA00004752"/>
    </source>
</evidence>
<dbReference type="Gene3D" id="2.40.440.10">
    <property type="entry name" value="L,D-transpeptidase catalytic domain-like"/>
    <property type="match status" value="1"/>
</dbReference>
<protein>
    <recommendedName>
        <fullName evidence="8">L,D-TPase catalytic domain-containing protein</fullName>
    </recommendedName>
</protein>
<keyword evidence="10" id="KW-1185">Reference proteome</keyword>
<dbReference type="PIRSF" id="PIRSF029342">
    <property type="entry name" value="UCP029342_ErfK/YbiS/YcfS/YnhG"/>
    <property type="match status" value="1"/>
</dbReference>
<evidence type="ECO:0000313" key="9">
    <source>
        <dbReference type="EMBL" id="MBB5326751.1"/>
    </source>
</evidence>
<dbReference type="GO" id="GO:0018104">
    <property type="term" value="P:peptidoglycan-protein cross-linking"/>
    <property type="evidence" value="ECO:0007669"/>
    <property type="project" value="TreeGrafter"/>
</dbReference>
<organism evidence="9 10">
    <name type="scientific">Tunturiibacter gelidiferens</name>
    <dbReference type="NCBI Taxonomy" id="3069689"/>
    <lineage>
        <taxon>Bacteria</taxon>
        <taxon>Pseudomonadati</taxon>
        <taxon>Acidobacteriota</taxon>
        <taxon>Terriglobia</taxon>
        <taxon>Terriglobales</taxon>
        <taxon>Acidobacteriaceae</taxon>
        <taxon>Tunturiibacter</taxon>
    </lineage>
</organism>
<dbReference type="CDD" id="cd16913">
    <property type="entry name" value="YkuD_like"/>
    <property type="match status" value="1"/>
</dbReference>
<keyword evidence="4 7" id="KW-0133">Cell shape</keyword>
<evidence type="ECO:0000256" key="3">
    <source>
        <dbReference type="ARBA" id="ARBA00022679"/>
    </source>
</evidence>
<evidence type="ECO:0000256" key="5">
    <source>
        <dbReference type="ARBA" id="ARBA00022984"/>
    </source>
</evidence>
<evidence type="ECO:0000259" key="8">
    <source>
        <dbReference type="PROSITE" id="PS52029"/>
    </source>
</evidence>
<dbReference type="PANTHER" id="PTHR30582:SF2">
    <property type="entry name" value="L,D-TRANSPEPTIDASE YCIB-RELATED"/>
    <property type="match status" value="1"/>
</dbReference>
<comment type="caution">
    <text evidence="9">The sequence shown here is derived from an EMBL/GenBank/DDBJ whole genome shotgun (WGS) entry which is preliminary data.</text>
</comment>
<dbReference type="PROSITE" id="PS52029">
    <property type="entry name" value="LD_TPASE"/>
    <property type="match status" value="1"/>
</dbReference>
<evidence type="ECO:0000256" key="7">
    <source>
        <dbReference type="PROSITE-ProRule" id="PRU01373"/>
    </source>
</evidence>
<feature type="domain" description="L,D-TPase catalytic" evidence="8">
    <location>
        <begin position="62"/>
        <end position="171"/>
    </location>
</feature>
<reference evidence="9 10" key="1">
    <citation type="submission" date="2020-08" db="EMBL/GenBank/DDBJ databases">
        <title>Genomic Encyclopedia of Type Strains, Phase IV (KMG-V): Genome sequencing to study the core and pangenomes of soil and plant-associated prokaryotes.</title>
        <authorList>
            <person name="Whitman W."/>
        </authorList>
    </citation>
    <scope>NUCLEOTIDE SEQUENCE [LARGE SCALE GENOMIC DNA]</scope>
    <source>
        <strain evidence="9 10">X5P2</strain>
    </source>
</reference>
<dbReference type="InterPro" id="IPR050979">
    <property type="entry name" value="LD-transpeptidase"/>
</dbReference>
<comment type="pathway">
    <text evidence="1 7">Cell wall biogenesis; peptidoglycan biosynthesis.</text>
</comment>
<dbReference type="AlphaFoldDB" id="A0A9X0U1S7"/>
<name>A0A9X0U1S7_9BACT</name>
<gene>
    <name evidence="9" type="ORF">HDF14_000345</name>
</gene>
<evidence type="ECO:0000313" key="10">
    <source>
        <dbReference type="Proteomes" id="UP000535182"/>
    </source>
</evidence>
<evidence type="ECO:0000256" key="2">
    <source>
        <dbReference type="ARBA" id="ARBA00005992"/>
    </source>
</evidence>
<dbReference type="PANTHER" id="PTHR30582">
    <property type="entry name" value="L,D-TRANSPEPTIDASE"/>
    <property type="match status" value="1"/>
</dbReference>
<dbReference type="GO" id="GO:0005576">
    <property type="term" value="C:extracellular region"/>
    <property type="evidence" value="ECO:0007669"/>
    <property type="project" value="TreeGrafter"/>
</dbReference>
<dbReference type="GO" id="GO:0071555">
    <property type="term" value="P:cell wall organization"/>
    <property type="evidence" value="ECO:0007669"/>
    <property type="project" value="UniProtKB-UniRule"/>
</dbReference>